<comment type="caution">
    <text evidence="2">The sequence shown here is derived from an EMBL/GenBank/DDBJ whole genome shotgun (WGS) entry which is preliminary data.</text>
</comment>
<protein>
    <submittedName>
        <fullName evidence="2">Uncharacterized protein</fullName>
    </submittedName>
</protein>
<name>A0A933L5U2_9HYPH</name>
<reference evidence="2" key="1">
    <citation type="submission" date="2020-07" db="EMBL/GenBank/DDBJ databases">
        <title>Huge and variable diversity of episymbiotic CPR bacteria and DPANN archaea in groundwater ecosystems.</title>
        <authorList>
            <person name="He C.Y."/>
            <person name="Keren R."/>
            <person name="Whittaker M."/>
            <person name="Farag I.F."/>
            <person name="Doudna J."/>
            <person name="Cate J.H.D."/>
            <person name="Banfield J.F."/>
        </authorList>
    </citation>
    <scope>NUCLEOTIDE SEQUENCE</scope>
    <source>
        <strain evidence="2">NC_groundwater_1586_Pr3_B-0.1um_66_15</strain>
    </source>
</reference>
<proteinExistence type="predicted"/>
<dbReference type="AlphaFoldDB" id="A0A933L5U2"/>
<organism evidence="2 3">
    <name type="scientific">Devosia nanyangense</name>
    <dbReference type="NCBI Taxonomy" id="1228055"/>
    <lineage>
        <taxon>Bacteria</taxon>
        <taxon>Pseudomonadati</taxon>
        <taxon>Pseudomonadota</taxon>
        <taxon>Alphaproteobacteria</taxon>
        <taxon>Hyphomicrobiales</taxon>
        <taxon>Devosiaceae</taxon>
        <taxon>Devosia</taxon>
    </lineage>
</organism>
<evidence type="ECO:0000256" key="1">
    <source>
        <dbReference type="SAM" id="Phobius"/>
    </source>
</evidence>
<sequence>MIYLLRAIWRSVVTTLFVLGLVLSPNVYLALKALTLAGQGALVEYRLRQIPPERYDAEIRTALDNGDGDLARSLVALAADQDVTIAPELVGRIAALPAVDLGIVLQQGWACVANGDFDSEAGFACVVATDLTGIGDVRDLAGEGGNYLQGKQVNYLTLGIASVGLTLTAATFASIGGMLPLRAGASFVKGMSKLGKLPPKLAGEVGTALAKSIDKAALAEVVTLAGGFRIGEMGRPLARLFNPKSVVLVSDLAGDFGTIGKAGGVRAMKLSAEAASDVKDVKVLARTAERYQDRYLGVMRLLGHGVLRFADLILTLGGWLIGAALWLIGFAIFVTRTTGRTARFVARAFRPRQSRSRRVPVAALAR</sequence>
<feature type="transmembrane region" description="Helical" evidence="1">
    <location>
        <begin position="12"/>
        <end position="31"/>
    </location>
</feature>
<accession>A0A933L5U2</accession>
<evidence type="ECO:0000313" key="3">
    <source>
        <dbReference type="Proteomes" id="UP000782610"/>
    </source>
</evidence>
<gene>
    <name evidence="2" type="ORF">HY834_17845</name>
</gene>
<dbReference type="EMBL" id="JACRAF010000059">
    <property type="protein sequence ID" value="MBI4923607.1"/>
    <property type="molecule type" value="Genomic_DNA"/>
</dbReference>
<evidence type="ECO:0000313" key="2">
    <source>
        <dbReference type="EMBL" id="MBI4923607.1"/>
    </source>
</evidence>
<keyword evidence="1" id="KW-0472">Membrane</keyword>
<dbReference type="Proteomes" id="UP000782610">
    <property type="component" value="Unassembled WGS sequence"/>
</dbReference>
<feature type="transmembrane region" description="Helical" evidence="1">
    <location>
        <begin position="309"/>
        <end position="334"/>
    </location>
</feature>
<keyword evidence="1" id="KW-1133">Transmembrane helix</keyword>
<keyword evidence="1" id="KW-0812">Transmembrane</keyword>